<dbReference type="Proteomes" id="UP000276010">
    <property type="component" value="Unassembled WGS sequence"/>
</dbReference>
<keyword evidence="2" id="KW-0472">Membrane</keyword>
<keyword evidence="4" id="KW-0808">Transferase</keyword>
<feature type="transmembrane region" description="Helical" evidence="2">
    <location>
        <begin position="203"/>
        <end position="231"/>
    </location>
</feature>
<accession>A0A426FFW4</accession>
<keyword evidence="4" id="KW-0012">Acyltransferase</keyword>
<evidence type="ECO:0000313" key="4">
    <source>
        <dbReference type="EMBL" id="RRN01639.1"/>
    </source>
</evidence>
<dbReference type="InterPro" id="IPR002656">
    <property type="entry name" value="Acyl_transf_3_dom"/>
</dbReference>
<dbReference type="AlphaFoldDB" id="A0A426FFW4"/>
<evidence type="ECO:0000313" key="5">
    <source>
        <dbReference type="Proteomes" id="UP000276010"/>
    </source>
</evidence>
<gene>
    <name evidence="4" type="ORF">EIM44_08930</name>
</gene>
<evidence type="ECO:0000256" key="1">
    <source>
        <dbReference type="SAM" id="Coils"/>
    </source>
</evidence>
<dbReference type="EMBL" id="RRUC01000040">
    <property type="protein sequence ID" value="RRN01639.1"/>
    <property type="molecule type" value="Genomic_DNA"/>
</dbReference>
<feature type="coiled-coil region" evidence="1">
    <location>
        <begin position="1"/>
        <end position="35"/>
    </location>
</feature>
<keyword evidence="1" id="KW-0175">Coiled coil</keyword>
<feature type="transmembrane region" description="Helical" evidence="2">
    <location>
        <begin position="276"/>
        <end position="295"/>
    </location>
</feature>
<feature type="transmembrane region" description="Helical" evidence="2">
    <location>
        <begin position="110"/>
        <end position="129"/>
    </location>
</feature>
<evidence type="ECO:0000259" key="3">
    <source>
        <dbReference type="Pfam" id="PF01757"/>
    </source>
</evidence>
<keyword evidence="2" id="KW-1133">Transmembrane helix</keyword>
<feature type="transmembrane region" description="Helical" evidence="2">
    <location>
        <begin position="173"/>
        <end position="191"/>
    </location>
</feature>
<sequence length="306" mass="36369">MQNAKCKMQNAKCKMQNAKCKMQNAKCKMQNAKWVGYYFLNRMLRILPAFWFSLFLFSFIVIPIFSDINFRDAFHFTWKAGTFHFFDYAWEIHNAFPDNFLKDNVNGSMWTLKHELACYIALPIIYFLCYGRRILLLTFNVVLLILVILSLSINYALWTIPVGVAWVISINEYHSFILFFYYFMTGVNLYLYRDKIIISKRWLMALSILFLFLSFWGGLKYILLLTLPYFFVVLGSLVKTNIFSRKGDFSYGMYIYAFPIQQVLINFLVNISPLQLTMYSLILTVILSIFSWFFIEKPFLKMKSFR</sequence>
<feature type="domain" description="Acyltransferase 3" evidence="3">
    <location>
        <begin position="37"/>
        <end position="290"/>
    </location>
</feature>
<feature type="transmembrane region" description="Helical" evidence="2">
    <location>
        <begin position="46"/>
        <end position="65"/>
    </location>
</feature>
<protein>
    <submittedName>
        <fullName evidence="4">Acyltransferase</fullName>
    </submittedName>
</protein>
<dbReference type="GO" id="GO:0016747">
    <property type="term" value="F:acyltransferase activity, transferring groups other than amino-acyl groups"/>
    <property type="evidence" value="ECO:0007669"/>
    <property type="project" value="InterPro"/>
</dbReference>
<feature type="transmembrane region" description="Helical" evidence="2">
    <location>
        <begin position="251"/>
        <end position="269"/>
    </location>
</feature>
<feature type="transmembrane region" description="Helical" evidence="2">
    <location>
        <begin position="141"/>
        <end position="167"/>
    </location>
</feature>
<dbReference type="Pfam" id="PF01757">
    <property type="entry name" value="Acyl_transf_3"/>
    <property type="match status" value="1"/>
</dbReference>
<organism evidence="4 5">
    <name type="scientific">Bibersteinia trehalosi</name>
    <name type="common">Pasteurella trehalosi</name>
    <dbReference type="NCBI Taxonomy" id="47735"/>
    <lineage>
        <taxon>Bacteria</taxon>
        <taxon>Pseudomonadati</taxon>
        <taxon>Pseudomonadota</taxon>
        <taxon>Gammaproteobacteria</taxon>
        <taxon>Pasteurellales</taxon>
        <taxon>Pasteurellaceae</taxon>
        <taxon>Bibersteinia</taxon>
    </lineage>
</organism>
<comment type="caution">
    <text evidence="4">The sequence shown here is derived from an EMBL/GenBank/DDBJ whole genome shotgun (WGS) entry which is preliminary data.</text>
</comment>
<dbReference type="RefSeq" id="WP_125135167.1">
    <property type="nucleotide sequence ID" value="NZ_RRUC01000040.1"/>
</dbReference>
<name>A0A426FFW4_BIBTR</name>
<evidence type="ECO:0000256" key="2">
    <source>
        <dbReference type="SAM" id="Phobius"/>
    </source>
</evidence>
<reference evidence="4 5" key="1">
    <citation type="submission" date="2018-11" db="EMBL/GenBank/DDBJ databases">
        <title>Whole genome sequence of Bibersteinia trehalosi strain OADDL-BT1 an multidrug resistant pathogen isolate.</title>
        <authorList>
            <person name="Couger M."/>
            <person name="Ramachandran A."/>
        </authorList>
    </citation>
    <scope>NUCLEOTIDE SEQUENCE [LARGE SCALE GENOMIC DNA]</scope>
    <source>
        <strain evidence="4 5">OADDL-BT1</strain>
    </source>
</reference>
<keyword evidence="2" id="KW-0812">Transmembrane</keyword>
<proteinExistence type="predicted"/>